<name>A0A9K3JYT3_HELAN</name>
<dbReference type="PANTHER" id="PTHR43139:SF22">
    <property type="entry name" value="AB HYDROLASE-1 DOMAIN-CONTAINING PROTEIN"/>
    <property type="match status" value="1"/>
</dbReference>
<evidence type="ECO:0000259" key="1">
    <source>
        <dbReference type="Pfam" id="PF00561"/>
    </source>
</evidence>
<keyword evidence="3" id="KW-1185">Reference proteome</keyword>
<dbReference type="Gene3D" id="3.40.50.1820">
    <property type="entry name" value="alpha/beta hydrolase"/>
    <property type="match status" value="1"/>
</dbReference>
<accession>A0A9K3JYT3</accession>
<dbReference type="EMBL" id="MNCJ02000095">
    <property type="protein sequence ID" value="KAF5824188.1"/>
    <property type="molecule type" value="Genomic_DNA"/>
</dbReference>
<dbReference type="InterPro" id="IPR029058">
    <property type="entry name" value="AB_hydrolase_fold"/>
</dbReference>
<keyword evidence="2" id="KW-0378">Hydrolase</keyword>
<evidence type="ECO:0000313" key="3">
    <source>
        <dbReference type="Proteomes" id="UP000215914"/>
    </source>
</evidence>
<reference evidence="2" key="2">
    <citation type="submission" date="2020-06" db="EMBL/GenBank/DDBJ databases">
        <title>Helianthus annuus Genome sequencing and assembly Release 2.</title>
        <authorList>
            <person name="Gouzy J."/>
            <person name="Langlade N."/>
            <person name="Munos S."/>
        </authorList>
    </citation>
    <scope>NUCLEOTIDE SEQUENCE</scope>
    <source>
        <tissue evidence="2">Leaves</tissue>
    </source>
</reference>
<dbReference type="PANTHER" id="PTHR43139">
    <property type="entry name" value="SI:DKEY-122A22.2"/>
    <property type="match status" value="1"/>
</dbReference>
<protein>
    <submittedName>
        <fullName evidence="2">Triacylglycerol lipase</fullName>
        <ecNumber evidence="2">3.1.1.3</ecNumber>
    </submittedName>
</protein>
<proteinExistence type="predicted"/>
<dbReference type="EC" id="3.1.1.3" evidence="2"/>
<organism evidence="2 3">
    <name type="scientific">Helianthus annuus</name>
    <name type="common">Common sunflower</name>
    <dbReference type="NCBI Taxonomy" id="4232"/>
    <lineage>
        <taxon>Eukaryota</taxon>
        <taxon>Viridiplantae</taxon>
        <taxon>Streptophyta</taxon>
        <taxon>Embryophyta</taxon>
        <taxon>Tracheophyta</taxon>
        <taxon>Spermatophyta</taxon>
        <taxon>Magnoliopsida</taxon>
        <taxon>eudicotyledons</taxon>
        <taxon>Gunneridae</taxon>
        <taxon>Pentapetalae</taxon>
        <taxon>asterids</taxon>
        <taxon>campanulids</taxon>
        <taxon>Asterales</taxon>
        <taxon>Asteraceae</taxon>
        <taxon>Asteroideae</taxon>
        <taxon>Heliantheae alliance</taxon>
        <taxon>Heliantheae</taxon>
        <taxon>Helianthus</taxon>
    </lineage>
</organism>
<dbReference type="GO" id="GO:0004806">
    <property type="term" value="F:triacylglycerol lipase activity"/>
    <property type="evidence" value="ECO:0007669"/>
    <property type="project" value="UniProtKB-EC"/>
</dbReference>
<feature type="domain" description="AB hydrolase-1" evidence="1">
    <location>
        <begin position="77"/>
        <end position="183"/>
    </location>
</feature>
<evidence type="ECO:0000313" key="2">
    <source>
        <dbReference type="EMBL" id="KAF5824188.1"/>
    </source>
</evidence>
<dbReference type="AlphaFoldDB" id="A0A9K3JYT3"/>
<reference evidence="2" key="1">
    <citation type="journal article" date="2017" name="Nature">
        <title>The sunflower genome provides insights into oil metabolism, flowering and Asterid evolution.</title>
        <authorList>
            <person name="Badouin H."/>
            <person name="Gouzy J."/>
            <person name="Grassa C.J."/>
            <person name="Murat F."/>
            <person name="Staton S.E."/>
            <person name="Cottret L."/>
            <person name="Lelandais-Briere C."/>
            <person name="Owens G.L."/>
            <person name="Carrere S."/>
            <person name="Mayjonade B."/>
            <person name="Legrand L."/>
            <person name="Gill N."/>
            <person name="Kane N.C."/>
            <person name="Bowers J.E."/>
            <person name="Hubner S."/>
            <person name="Bellec A."/>
            <person name="Berard A."/>
            <person name="Berges H."/>
            <person name="Blanchet N."/>
            <person name="Boniface M.C."/>
            <person name="Brunel D."/>
            <person name="Catrice O."/>
            <person name="Chaidir N."/>
            <person name="Claudel C."/>
            <person name="Donnadieu C."/>
            <person name="Faraut T."/>
            <person name="Fievet G."/>
            <person name="Helmstetter N."/>
            <person name="King M."/>
            <person name="Knapp S.J."/>
            <person name="Lai Z."/>
            <person name="Le Paslier M.C."/>
            <person name="Lippi Y."/>
            <person name="Lorenzon L."/>
            <person name="Mandel J.R."/>
            <person name="Marage G."/>
            <person name="Marchand G."/>
            <person name="Marquand E."/>
            <person name="Bret-Mestries E."/>
            <person name="Morien E."/>
            <person name="Nambeesan S."/>
            <person name="Nguyen T."/>
            <person name="Pegot-Espagnet P."/>
            <person name="Pouilly N."/>
            <person name="Raftis F."/>
            <person name="Sallet E."/>
            <person name="Schiex T."/>
            <person name="Thomas J."/>
            <person name="Vandecasteele C."/>
            <person name="Vares D."/>
            <person name="Vear F."/>
            <person name="Vautrin S."/>
            <person name="Crespi M."/>
            <person name="Mangin B."/>
            <person name="Burke J.M."/>
            <person name="Salse J."/>
            <person name="Munos S."/>
            <person name="Vincourt P."/>
            <person name="Rieseberg L.H."/>
            <person name="Langlade N.B."/>
        </authorList>
    </citation>
    <scope>NUCLEOTIDE SEQUENCE</scope>
    <source>
        <tissue evidence="2">Leaves</tissue>
    </source>
</reference>
<dbReference type="SUPFAM" id="SSF53474">
    <property type="entry name" value="alpha/beta-Hydrolases"/>
    <property type="match status" value="1"/>
</dbReference>
<comment type="caution">
    <text evidence="2">The sequence shown here is derived from an EMBL/GenBank/DDBJ whole genome shotgun (WGS) entry which is preliminary data.</text>
</comment>
<dbReference type="InterPro" id="IPR052370">
    <property type="entry name" value="Meta-cleavage_hydrolase"/>
</dbReference>
<dbReference type="InterPro" id="IPR000073">
    <property type="entry name" value="AB_hydrolase_1"/>
</dbReference>
<sequence length="328" mass="37255">MHTRVCIYRSTSGYQRFKTHNLMGNTIVLLTPLLHGLVKLAGLTPQTIEIEPGTLMNIWVPKETVTKNDQHIPPTKPAVLLLHSFAMDGIFTWFLQVFALTREYAVYVPDFLFFGGSITDRNERSASFQAEFVAKGLGKLKVEKVTLVGLSYGGMVGFKMAKMYPKLVKSMVMSGTVVELTESISLESYKSLGLTSWSDLLMPKTVEGLKMMFSIGFHKVPWLPDFIYRDILETMFSNRKERNELLEALVVADEDATSYTSYPQEIHMVWGDDDKIFDLDLAMTMKTRLGDKASLEWIKDAGHLVPLEQPFKYNKRLKCILESVTKDQ</sequence>
<dbReference type="Proteomes" id="UP000215914">
    <property type="component" value="Unassembled WGS sequence"/>
</dbReference>
<dbReference type="Pfam" id="PF00561">
    <property type="entry name" value="Abhydrolase_1"/>
    <property type="match status" value="1"/>
</dbReference>
<dbReference type="PRINTS" id="PR00111">
    <property type="entry name" value="ABHYDROLASE"/>
</dbReference>
<gene>
    <name evidence="2" type="ORF">HanXRQr2_Chr00c095g0833791</name>
</gene>